<feature type="compositionally biased region" description="Polar residues" evidence="1">
    <location>
        <begin position="191"/>
        <end position="211"/>
    </location>
</feature>
<organism evidence="3 4">
    <name type="scientific">Ferriphaselus amnicola</name>
    <dbReference type="NCBI Taxonomy" id="1188319"/>
    <lineage>
        <taxon>Bacteria</taxon>
        <taxon>Pseudomonadati</taxon>
        <taxon>Pseudomonadota</taxon>
        <taxon>Betaproteobacteria</taxon>
        <taxon>Nitrosomonadales</taxon>
        <taxon>Gallionellaceae</taxon>
        <taxon>Ferriphaselus</taxon>
    </lineage>
</organism>
<feature type="region of interest" description="Disordered" evidence="1">
    <location>
        <begin position="232"/>
        <end position="264"/>
    </location>
</feature>
<protein>
    <submittedName>
        <fullName evidence="3">Uncharacterized protein</fullName>
    </submittedName>
</protein>
<sequence length="284" mass="31834">MAPLISLLIASLFVSGCSYLDEYKNKRDAELQIFQATHRDWKSNGIPTRELIHAHELCRSFNSISDCALVTEQLTDIVVSISSCRVDQRSTMCKAVVALASKDSIARQLKTLPPTRLPQTPFYWSMPTNTLEVYAAQYGYRTEAARWWWARWFHLALPCLAAIGVLALVILIKWLKSDEQTIVIMEEPRTQETSPSYNLSQQPATAPLTNECDQPEDEYAIVNYPVLLPVEQGQNNPPLSQETGQNVSGDNEQVPPLASPDQDAEVKQLLKAAFSSGPTKKRKK</sequence>
<feature type="transmembrane region" description="Helical" evidence="2">
    <location>
        <begin position="152"/>
        <end position="175"/>
    </location>
</feature>
<name>A0A2Z6GEP4_9PROT</name>
<dbReference type="AlphaFoldDB" id="A0A2Z6GEP4"/>
<keyword evidence="2" id="KW-0812">Transmembrane</keyword>
<dbReference type="RefSeq" id="WP_062626679.1">
    <property type="nucleotide sequence ID" value="NZ_AP018738.1"/>
</dbReference>
<keyword evidence="2" id="KW-1133">Transmembrane helix</keyword>
<evidence type="ECO:0000313" key="4">
    <source>
        <dbReference type="Proteomes" id="UP000033070"/>
    </source>
</evidence>
<evidence type="ECO:0000313" key="3">
    <source>
        <dbReference type="EMBL" id="BBE51877.1"/>
    </source>
</evidence>
<dbReference type="KEGG" id="fam:OYT1_ch2362"/>
<gene>
    <name evidence="3" type="ORF">OYT1_ch2362</name>
</gene>
<evidence type="ECO:0000256" key="2">
    <source>
        <dbReference type="SAM" id="Phobius"/>
    </source>
</evidence>
<dbReference type="Proteomes" id="UP000033070">
    <property type="component" value="Chromosome"/>
</dbReference>
<feature type="compositionally biased region" description="Polar residues" evidence="1">
    <location>
        <begin position="232"/>
        <end position="251"/>
    </location>
</feature>
<dbReference type="EMBL" id="AP018738">
    <property type="protein sequence ID" value="BBE51877.1"/>
    <property type="molecule type" value="Genomic_DNA"/>
</dbReference>
<proteinExistence type="predicted"/>
<accession>A0A2Z6GEP4</accession>
<keyword evidence="2" id="KW-0472">Membrane</keyword>
<feature type="region of interest" description="Disordered" evidence="1">
    <location>
        <begin position="189"/>
        <end position="211"/>
    </location>
</feature>
<reference evidence="3 4" key="1">
    <citation type="submission" date="2018-06" db="EMBL/GenBank/DDBJ databases">
        <title>OYT1 Genome Sequencing.</title>
        <authorList>
            <person name="Kato S."/>
            <person name="Itoh T."/>
            <person name="Ohkuma M."/>
        </authorList>
    </citation>
    <scope>NUCLEOTIDE SEQUENCE [LARGE SCALE GENOMIC DNA]</scope>
    <source>
        <strain evidence="3 4">OYT1</strain>
    </source>
</reference>
<evidence type="ECO:0000256" key="1">
    <source>
        <dbReference type="SAM" id="MobiDB-lite"/>
    </source>
</evidence>
<keyword evidence="4" id="KW-1185">Reference proteome</keyword>